<reference evidence="1" key="1">
    <citation type="submission" date="2014-07" db="EMBL/GenBank/DDBJ databases">
        <authorList>
            <person name="Martin A.A"/>
            <person name="De Silva N."/>
        </authorList>
    </citation>
    <scope>NUCLEOTIDE SEQUENCE</scope>
</reference>
<evidence type="ECO:0000313" key="2">
    <source>
        <dbReference type="WBParaSite" id="SVE_1817300.1"/>
    </source>
</evidence>
<proteinExistence type="predicted"/>
<protein>
    <submittedName>
        <fullName evidence="2">Uncharacterized protein</fullName>
    </submittedName>
</protein>
<evidence type="ECO:0000313" key="1">
    <source>
        <dbReference type="Proteomes" id="UP000035680"/>
    </source>
</evidence>
<dbReference type="Proteomes" id="UP000035680">
    <property type="component" value="Unassembled WGS sequence"/>
</dbReference>
<accession>A0A0K0G0D8</accession>
<dbReference type="WBParaSite" id="SVE_1817300.1">
    <property type="protein sequence ID" value="SVE_1817300.1"/>
    <property type="gene ID" value="SVE_1817300"/>
</dbReference>
<keyword evidence="1" id="KW-1185">Reference proteome</keyword>
<reference evidence="2" key="2">
    <citation type="submission" date="2015-08" db="UniProtKB">
        <authorList>
            <consortium name="WormBaseParasite"/>
        </authorList>
    </citation>
    <scope>IDENTIFICATION</scope>
</reference>
<sequence length="77" mass="9127">MLWLLIQSIFDIVEEKIVKCLKRKKYKERIISLPYDSGCCGRCEKRNEYIRAWTFIEIIPNNGRIILSECNDCNNGK</sequence>
<name>A0A0K0G0D8_STRVS</name>
<organism evidence="1 2">
    <name type="scientific">Strongyloides venezuelensis</name>
    <name type="common">Threadworm</name>
    <dbReference type="NCBI Taxonomy" id="75913"/>
    <lineage>
        <taxon>Eukaryota</taxon>
        <taxon>Metazoa</taxon>
        <taxon>Ecdysozoa</taxon>
        <taxon>Nematoda</taxon>
        <taxon>Chromadorea</taxon>
        <taxon>Rhabditida</taxon>
        <taxon>Tylenchina</taxon>
        <taxon>Panagrolaimomorpha</taxon>
        <taxon>Strongyloidoidea</taxon>
        <taxon>Strongyloididae</taxon>
        <taxon>Strongyloides</taxon>
    </lineage>
</organism>
<dbReference type="AlphaFoldDB" id="A0A0K0G0D8"/>